<organism evidence="2 3">
    <name type="scientific">Kribbella orskensis</name>
    <dbReference type="NCBI Taxonomy" id="2512216"/>
    <lineage>
        <taxon>Bacteria</taxon>
        <taxon>Bacillati</taxon>
        <taxon>Actinomycetota</taxon>
        <taxon>Actinomycetes</taxon>
        <taxon>Propionibacteriales</taxon>
        <taxon>Kribbellaceae</taxon>
        <taxon>Kribbella</taxon>
    </lineage>
</organism>
<dbReference type="InterPro" id="IPR013766">
    <property type="entry name" value="Thioredoxin_domain"/>
</dbReference>
<protein>
    <submittedName>
        <fullName evidence="2">Thiol-disulfide isomerase/thioredoxin</fullName>
    </submittedName>
</protein>
<sequence length="187" mass="19708">MSPGIIVLIGAVVIGVALSVFKSRFDGRFRGTRPVKVAGRAEVQETATQATPDQAAQVGAAQVGTEHVGAARGTADHDDDAERLTAGDIGEELGERATLLQFSSAFCAPCRATRRTLAEVESMVEGVRHVELDAESHLDLVRRLDILRTPTVLVLDATGAIVTRASGQPRKPDVIAALGAAVDRQPH</sequence>
<comment type="caution">
    <text evidence="2">The sequence shown here is derived from an EMBL/GenBank/DDBJ whole genome shotgun (WGS) entry which is preliminary data.</text>
</comment>
<accession>A0ABY2BL87</accession>
<evidence type="ECO:0000259" key="1">
    <source>
        <dbReference type="Pfam" id="PF00085"/>
    </source>
</evidence>
<gene>
    <name evidence="2" type="ORF">EV644_105171</name>
</gene>
<dbReference type="CDD" id="cd02947">
    <property type="entry name" value="TRX_family"/>
    <property type="match status" value="1"/>
</dbReference>
<dbReference type="RefSeq" id="WP_241998218.1">
    <property type="nucleotide sequence ID" value="NZ_SLWM01000005.1"/>
</dbReference>
<name>A0ABY2BL87_9ACTN</name>
<dbReference type="SUPFAM" id="SSF52833">
    <property type="entry name" value="Thioredoxin-like"/>
    <property type="match status" value="1"/>
</dbReference>
<dbReference type="Pfam" id="PF00085">
    <property type="entry name" value="Thioredoxin"/>
    <property type="match status" value="1"/>
</dbReference>
<proteinExistence type="predicted"/>
<reference evidence="2 3" key="1">
    <citation type="journal article" date="2015" name="Stand. Genomic Sci.">
        <title>Genomic Encyclopedia of Bacterial and Archaeal Type Strains, Phase III: the genomes of soil and plant-associated and newly described type strains.</title>
        <authorList>
            <person name="Whitman W.B."/>
            <person name="Woyke T."/>
            <person name="Klenk H.P."/>
            <person name="Zhou Y."/>
            <person name="Lilburn T.G."/>
            <person name="Beck B.J."/>
            <person name="De Vos P."/>
            <person name="Vandamme P."/>
            <person name="Eisen J.A."/>
            <person name="Garrity G."/>
            <person name="Hugenholtz P."/>
            <person name="Kyrpides N.C."/>
        </authorList>
    </citation>
    <scope>NUCLEOTIDE SEQUENCE [LARGE SCALE GENOMIC DNA]</scope>
    <source>
        <strain evidence="2 3">VKM Ac-2538</strain>
    </source>
</reference>
<dbReference type="Proteomes" id="UP000295818">
    <property type="component" value="Unassembled WGS sequence"/>
</dbReference>
<dbReference type="EMBL" id="SLWM01000005">
    <property type="protein sequence ID" value="TCO24139.1"/>
    <property type="molecule type" value="Genomic_DNA"/>
</dbReference>
<feature type="domain" description="Thioredoxin" evidence="1">
    <location>
        <begin position="96"/>
        <end position="173"/>
    </location>
</feature>
<evidence type="ECO:0000313" key="2">
    <source>
        <dbReference type="EMBL" id="TCO24139.1"/>
    </source>
</evidence>
<keyword evidence="3" id="KW-1185">Reference proteome</keyword>
<dbReference type="GO" id="GO:0016853">
    <property type="term" value="F:isomerase activity"/>
    <property type="evidence" value="ECO:0007669"/>
    <property type="project" value="UniProtKB-KW"/>
</dbReference>
<dbReference type="InterPro" id="IPR036249">
    <property type="entry name" value="Thioredoxin-like_sf"/>
</dbReference>
<evidence type="ECO:0000313" key="3">
    <source>
        <dbReference type="Proteomes" id="UP000295818"/>
    </source>
</evidence>
<keyword evidence="2" id="KW-0413">Isomerase</keyword>
<dbReference type="Gene3D" id="3.40.30.10">
    <property type="entry name" value="Glutaredoxin"/>
    <property type="match status" value="1"/>
</dbReference>